<dbReference type="Proteomes" id="UP000313359">
    <property type="component" value="Unassembled WGS sequence"/>
</dbReference>
<proteinExistence type="predicted"/>
<protein>
    <submittedName>
        <fullName evidence="1">Uncharacterized protein</fullName>
    </submittedName>
</protein>
<reference evidence="1" key="1">
    <citation type="journal article" date="2018" name="Genome Biol. Evol.">
        <title>Genomics and development of Lentinus tigrinus, a white-rot wood-decaying mushroom with dimorphic fruiting bodies.</title>
        <authorList>
            <person name="Wu B."/>
            <person name="Xu Z."/>
            <person name="Knudson A."/>
            <person name="Carlson A."/>
            <person name="Chen N."/>
            <person name="Kovaka S."/>
            <person name="LaButti K."/>
            <person name="Lipzen A."/>
            <person name="Pennachio C."/>
            <person name="Riley R."/>
            <person name="Schakwitz W."/>
            <person name="Umezawa K."/>
            <person name="Ohm R.A."/>
            <person name="Grigoriev I.V."/>
            <person name="Nagy L.G."/>
            <person name="Gibbons J."/>
            <person name="Hibbett D."/>
        </authorList>
    </citation>
    <scope>NUCLEOTIDE SEQUENCE [LARGE SCALE GENOMIC DNA]</scope>
    <source>
        <strain evidence="1">ALCF2SS1-6</strain>
    </source>
</reference>
<keyword evidence="2" id="KW-1185">Reference proteome</keyword>
<name>A0A5C2RXK8_9APHY</name>
<gene>
    <name evidence="1" type="ORF">L227DRAFT_300658</name>
</gene>
<accession>A0A5C2RXK8</accession>
<dbReference type="AlphaFoldDB" id="A0A5C2RXK8"/>
<organism evidence="1 2">
    <name type="scientific">Lentinus tigrinus ALCF2SS1-6</name>
    <dbReference type="NCBI Taxonomy" id="1328759"/>
    <lineage>
        <taxon>Eukaryota</taxon>
        <taxon>Fungi</taxon>
        <taxon>Dikarya</taxon>
        <taxon>Basidiomycota</taxon>
        <taxon>Agaricomycotina</taxon>
        <taxon>Agaricomycetes</taxon>
        <taxon>Polyporales</taxon>
        <taxon>Polyporaceae</taxon>
        <taxon>Lentinus</taxon>
    </lineage>
</organism>
<dbReference type="EMBL" id="ML122293">
    <property type="protein sequence ID" value="RPD55754.1"/>
    <property type="molecule type" value="Genomic_DNA"/>
</dbReference>
<sequence>MCHSRRVPGCKLLDHPHDTALVRTSGSAEQQENNKKRTAWQRQAPRTTSRICRQCRMSIRTRATTLCLHIHIQTARSWKIGRVLDAGRTTTHAAQHTRPAQCSRQGNGNALHALETQLRVANAFMNQFRLVARAPGPNNDLRIHRSEQPSA</sequence>
<evidence type="ECO:0000313" key="2">
    <source>
        <dbReference type="Proteomes" id="UP000313359"/>
    </source>
</evidence>
<evidence type="ECO:0000313" key="1">
    <source>
        <dbReference type="EMBL" id="RPD55754.1"/>
    </source>
</evidence>